<dbReference type="EMBL" id="CP001053">
    <property type="protein sequence ID" value="ACD19595.1"/>
    <property type="molecule type" value="Genomic_DNA"/>
</dbReference>
<dbReference type="RefSeq" id="WP_012427103.1">
    <property type="nucleotide sequence ID" value="NC_010676.1"/>
</dbReference>
<dbReference type="eggNOG" id="COG1802">
    <property type="taxonomic scope" value="Bacteria"/>
</dbReference>
<dbReference type="PANTHER" id="PTHR43537:SF45">
    <property type="entry name" value="GNTR FAMILY REGULATORY PROTEIN"/>
    <property type="match status" value="1"/>
</dbReference>
<dbReference type="Gene3D" id="1.20.120.530">
    <property type="entry name" value="GntR ligand-binding domain-like"/>
    <property type="match status" value="1"/>
</dbReference>
<dbReference type="CDD" id="cd07377">
    <property type="entry name" value="WHTH_GntR"/>
    <property type="match status" value="1"/>
</dbReference>
<organism evidence="6 7">
    <name type="scientific">Paraburkholderia phytofirmans (strain DSM 17436 / LMG 22146 / PsJN)</name>
    <name type="common">Burkholderia phytofirmans</name>
    <dbReference type="NCBI Taxonomy" id="398527"/>
    <lineage>
        <taxon>Bacteria</taxon>
        <taxon>Pseudomonadati</taxon>
        <taxon>Pseudomonadota</taxon>
        <taxon>Betaproteobacteria</taxon>
        <taxon>Burkholderiales</taxon>
        <taxon>Burkholderiaceae</taxon>
        <taxon>Paraburkholderia</taxon>
    </lineage>
</organism>
<dbReference type="InterPro" id="IPR000524">
    <property type="entry name" value="Tscrpt_reg_HTH_GntR"/>
</dbReference>
<evidence type="ECO:0000256" key="3">
    <source>
        <dbReference type="ARBA" id="ARBA00023163"/>
    </source>
</evidence>
<dbReference type="SUPFAM" id="SSF48008">
    <property type="entry name" value="GntR ligand-binding domain-like"/>
    <property type="match status" value="1"/>
</dbReference>
<evidence type="ECO:0000256" key="1">
    <source>
        <dbReference type="ARBA" id="ARBA00023015"/>
    </source>
</evidence>
<reference evidence="6 7" key="1">
    <citation type="journal article" date="2011" name="J. Bacteriol.">
        <title>Complete genome sequence of the plant growth-promoting endophyte Burkholderia phytofirmans strain PsJN.</title>
        <authorList>
            <person name="Weilharter A."/>
            <person name="Mitter B."/>
            <person name="Shin M.V."/>
            <person name="Chain P.S."/>
            <person name="Nowak J."/>
            <person name="Sessitsch A."/>
        </authorList>
    </citation>
    <scope>NUCLEOTIDE SEQUENCE [LARGE SCALE GENOMIC DNA]</scope>
    <source>
        <strain evidence="7">DSM 17436 / LMG 22146 / PsJN</strain>
    </source>
</reference>
<keyword evidence="3" id="KW-0804">Transcription</keyword>
<dbReference type="GO" id="GO:0003677">
    <property type="term" value="F:DNA binding"/>
    <property type="evidence" value="ECO:0007669"/>
    <property type="project" value="UniProtKB-KW"/>
</dbReference>
<sequence>MNDDPTNLLETPAASGMQETPAAPAPANPLAEQVYQQLKTDIFSFRLFPGDRFSENGIAQHYGVSRTPMRDGLFRLQREGYLEVGFRRGWKVSPINFDQLDQLYDLRIVLEVAAVERVGAGGDAAHAAVEELKAVWCVAPELRESDPVKMFGMDENFHRQLVAATGNMEMLRVHNEVTERIRIVRRLDFLKPHRTSATYDEHSTMLNLIERNRLTEAIILLRAHITQSKLEVRKITLSMLAAARDSKLPFVS</sequence>
<protein>
    <submittedName>
        <fullName evidence="6">Transcriptional regulator, GntR family</fullName>
    </submittedName>
</protein>
<name>B2TD84_PARPJ</name>
<dbReference type="SUPFAM" id="SSF46785">
    <property type="entry name" value="Winged helix' DNA-binding domain"/>
    <property type="match status" value="1"/>
</dbReference>
<dbReference type="KEGG" id="bpy:Bphyt_5236"/>
<dbReference type="InterPro" id="IPR008920">
    <property type="entry name" value="TF_FadR/GntR_C"/>
</dbReference>
<dbReference type="InterPro" id="IPR036388">
    <property type="entry name" value="WH-like_DNA-bd_sf"/>
</dbReference>
<evidence type="ECO:0000259" key="5">
    <source>
        <dbReference type="PROSITE" id="PS50949"/>
    </source>
</evidence>
<proteinExistence type="predicted"/>
<evidence type="ECO:0000313" key="7">
    <source>
        <dbReference type="Proteomes" id="UP000001739"/>
    </source>
</evidence>
<dbReference type="SMART" id="SM00895">
    <property type="entry name" value="FCD"/>
    <property type="match status" value="1"/>
</dbReference>
<evidence type="ECO:0000313" key="6">
    <source>
        <dbReference type="EMBL" id="ACD19595.1"/>
    </source>
</evidence>
<dbReference type="PANTHER" id="PTHR43537">
    <property type="entry name" value="TRANSCRIPTIONAL REGULATOR, GNTR FAMILY"/>
    <property type="match status" value="1"/>
</dbReference>
<dbReference type="HOGENOM" id="CLU_017584_5_2_4"/>
<dbReference type="Pfam" id="PF00392">
    <property type="entry name" value="GntR"/>
    <property type="match status" value="1"/>
</dbReference>
<dbReference type="PROSITE" id="PS50949">
    <property type="entry name" value="HTH_GNTR"/>
    <property type="match status" value="1"/>
</dbReference>
<accession>B2TD84</accession>
<dbReference type="GO" id="GO:0003700">
    <property type="term" value="F:DNA-binding transcription factor activity"/>
    <property type="evidence" value="ECO:0007669"/>
    <property type="project" value="InterPro"/>
</dbReference>
<evidence type="ECO:0000256" key="4">
    <source>
        <dbReference type="SAM" id="MobiDB-lite"/>
    </source>
</evidence>
<dbReference type="Gene3D" id="1.10.10.10">
    <property type="entry name" value="Winged helix-like DNA-binding domain superfamily/Winged helix DNA-binding domain"/>
    <property type="match status" value="1"/>
</dbReference>
<dbReference type="OrthoDB" id="9799812at2"/>
<feature type="region of interest" description="Disordered" evidence="4">
    <location>
        <begin position="1"/>
        <end position="27"/>
    </location>
</feature>
<keyword evidence="2" id="KW-0238">DNA-binding</keyword>
<gene>
    <name evidence="6" type="ordered locus">Bphyt_5236</name>
</gene>
<evidence type="ECO:0000256" key="2">
    <source>
        <dbReference type="ARBA" id="ARBA00023125"/>
    </source>
</evidence>
<feature type="domain" description="HTH gntR-type" evidence="5">
    <location>
        <begin position="28"/>
        <end position="95"/>
    </location>
</feature>
<dbReference type="InterPro" id="IPR036390">
    <property type="entry name" value="WH_DNA-bd_sf"/>
</dbReference>
<dbReference type="Proteomes" id="UP000001739">
    <property type="component" value="Chromosome 2"/>
</dbReference>
<dbReference type="SMART" id="SM00345">
    <property type="entry name" value="HTH_GNTR"/>
    <property type="match status" value="1"/>
</dbReference>
<dbReference type="InterPro" id="IPR011711">
    <property type="entry name" value="GntR_C"/>
</dbReference>
<dbReference type="STRING" id="398527.Bphyt_5236"/>
<dbReference type="Pfam" id="PF07729">
    <property type="entry name" value="FCD"/>
    <property type="match status" value="1"/>
</dbReference>
<keyword evidence="1" id="KW-0805">Transcription regulation</keyword>
<dbReference type="AlphaFoldDB" id="B2TD84"/>